<proteinExistence type="predicted"/>
<dbReference type="PANTHER" id="PTHR42781">
    <property type="entry name" value="SPERMIDINE/PUTRESCINE IMPORT ATP-BINDING PROTEIN POTA"/>
    <property type="match status" value="1"/>
</dbReference>
<dbReference type="Gene3D" id="3.40.50.300">
    <property type="entry name" value="P-loop containing nucleotide triphosphate hydrolases"/>
    <property type="match status" value="1"/>
</dbReference>
<keyword evidence="2" id="KW-0547">Nucleotide-binding</keyword>
<dbReference type="Proteomes" id="UP000094342">
    <property type="component" value="Unassembled WGS sequence"/>
</dbReference>
<dbReference type="SMART" id="SM00382">
    <property type="entry name" value="AAA"/>
    <property type="match status" value="1"/>
</dbReference>
<dbReference type="EMBL" id="LYBW01000057">
    <property type="protein sequence ID" value="ODR91069.1"/>
    <property type="molecule type" value="Genomic_DNA"/>
</dbReference>
<keyword evidence="6" id="KW-1185">Reference proteome</keyword>
<gene>
    <name evidence="5" type="ORF">A8M32_13755</name>
</gene>
<keyword evidence="1" id="KW-0813">Transport</keyword>
<organism evidence="5 6">
    <name type="scientific">Sinorhizobium alkalisoli</name>
    <dbReference type="NCBI Taxonomy" id="1752398"/>
    <lineage>
        <taxon>Bacteria</taxon>
        <taxon>Pseudomonadati</taxon>
        <taxon>Pseudomonadota</taxon>
        <taxon>Alphaproteobacteria</taxon>
        <taxon>Hyphomicrobiales</taxon>
        <taxon>Rhizobiaceae</taxon>
        <taxon>Sinorhizobium/Ensifer group</taxon>
        <taxon>Sinorhizobium</taxon>
    </lineage>
</organism>
<dbReference type="InterPro" id="IPR003593">
    <property type="entry name" value="AAA+_ATPase"/>
</dbReference>
<dbReference type="Pfam" id="PF00005">
    <property type="entry name" value="ABC_tran"/>
    <property type="match status" value="1"/>
</dbReference>
<evidence type="ECO:0000313" key="6">
    <source>
        <dbReference type="Proteomes" id="UP000094342"/>
    </source>
</evidence>
<evidence type="ECO:0000256" key="3">
    <source>
        <dbReference type="ARBA" id="ARBA00022840"/>
    </source>
</evidence>
<sequence>MQDIANTIPATRSKSLMLSDVRIRLAGRTLLALSATVMPGEILTVMGPSGSGKSTLLAFAGGFLDPAFVASGQIVIGDEDLTRLAADRRHAGILFQDPLLFPHLSVGGNILFAIPQSIRGRRARRELAEQALDEVGLSGFFDRDPETLSGGEKARVALQRVLISAPRFLLLDEPFSKLDMALRQQTRDLVFSKARASGLPAVLVTHDRADAEAAGGPVIEIGREVDG</sequence>
<reference evidence="6" key="1">
    <citation type="submission" date="2016-05" db="EMBL/GenBank/DDBJ databases">
        <authorList>
            <person name="Li Y."/>
        </authorList>
    </citation>
    <scope>NUCLEOTIDE SEQUENCE [LARGE SCALE GENOMIC DNA]</scope>
    <source>
        <strain evidence="6">YIC4027</strain>
    </source>
</reference>
<dbReference type="PANTHER" id="PTHR42781:SF4">
    <property type="entry name" value="SPERMIDINE_PUTRESCINE IMPORT ATP-BINDING PROTEIN POTA"/>
    <property type="match status" value="1"/>
</dbReference>
<feature type="domain" description="ABC transporter" evidence="4">
    <location>
        <begin position="11"/>
        <end position="225"/>
    </location>
</feature>
<comment type="caution">
    <text evidence="5">The sequence shown here is derived from an EMBL/GenBank/DDBJ whole genome shotgun (WGS) entry which is preliminary data.</text>
</comment>
<dbReference type="SUPFAM" id="SSF52540">
    <property type="entry name" value="P-loop containing nucleoside triphosphate hydrolases"/>
    <property type="match status" value="1"/>
</dbReference>
<evidence type="ECO:0000256" key="2">
    <source>
        <dbReference type="ARBA" id="ARBA00022741"/>
    </source>
</evidence>
<dbReference type="InterPro" id="IPR003439">
    <property type="entry name" value="ABC_transporter-like_ATP-bd"/>
</dbReference>
<dbReference type="OrthoDB" id="9802264at2"/>
<dbReference type="AlphaFoldDB" id="A0A1E3VBX8"/>
<evidence type="ECO:0000256" key="1">
    <source>
        <dbReference type="ARBA" id="ARBA00022448"/>
    </source>
</evidence>
<dbReference type="STRING" id="1752398.A8M32_13755"/>
<dbReference type="InterPro" id="IPR027417">
    <property type="entry name" value="P-loop_NTPase"/>
</dbReference>
<accession>A0A1E3VBX8</accession>
<dbReference type="RefSeq" id="WP_069458943.1">
    <property type="nucleotide sequence ID" value="NZ_LYBW01000057.1"/>
</dbReference>
<evidence type="ECO:0000313" key="5">
    <source>
        <dbReference type="EMBL" id="ODR91069.1"/>
    </source>
</evidence>
<evidence type="ECO:0000259" key="4">
    <source>
        <dbReference type="PROSITE" id="PS50893"/>
    </source>
</evidence>
<protein>
    <submittedName>
        <fullName evidence="5">ABC transporter ATP-binding protein</fullName>
    </submittedName>
</protein>
<dbReference type="PROSITE" id="PS50893">
    <property type="entry name" value="ABC_TRANSPORTER_2"/>
    <property type="match status" value="1"/>
</dbReference>
<keyword evidence="3 5" id="KW-0067">ATP-binding</keyword>
<dbReference type="GO" id="GO:0016887">
    <property type="term" value="F:ATP hydrolysis activity"/>
    <property type="evidence" value="ECO:0007669"/>
    <property type="project" value="InterPro"/>
</dbReference>
<dbReference type="InterPro" id="IPR050093">
    <property type="entry name" value="ABC_SmlMolc_Importer"/>
</dbReference>
<dbReference type="GO" id="GO:0005524">
    <property type="term" value="F:ATP binding"/>
    <property type="evidence" value="ECO:0007669"/>
    <property type="project" value="UniProtKB-KW"/>
</dbReference>
<name>A0A1E3VBX8_9HYPH</name>